<accession>A0AAU9WPX0</accession>
<keyword evidence="6 8" id="KW-0547">Nucleotide-binding</keyword>
<sequence length="595" mass="65285">MAVLLFKAFTAVLLMSFGFSMVHGYSLTVLHTNDHHGRFEETDTSGGLCFPRLAKAGECFGGVARRATMIKKIRAEEKNVLLLSGGDVFTGTLWYLAYRGNASRKFMNELGYDAMALGNHEFDDGVDNLVAFLKAVNFSVVVSNLNVSLEPSWPKSPPLFVRSKVFDVGGEKIGIVGYVLQKTPKVSKPGPGPNVKFLPEVESLKSAVQELKKQNINKIIAVGHSGIDMDKKIAKEVDGVDIVVGGHTNTFLYTGTPPSTQKPYGPYPLVITPDSDPDGKVLVVQDYKYGKYLGRLNVEFDGDGKLTSWNGNPIILNNSVGKDPTIEREVQQMKAKVTELVDFQVGTSFVFLNAEKPDCLLKECNLGNLFTDAFVFHYANLTASETQWTEASIALQNSGSITASMFVSAQEAVTYGYVVNSFPYRNTVDIVELTGKDLTLVFEQVATLYDKNDPSNSFLQVSGLKVKYDMKKPEGSRVVEIQVRCASCRFPSYQPIVLSTVYKVILSSYIVRGGAGLTAIDEKKLSHQVGDITVDRVIANYFKAKSPIMTGVEGRITFMNDNDDKLCVNGVNTFGLRFPLLIGAITSSVFRAIFN</sequence>
<feature type="signal peptide" evidence="8">
    <location>
        <begin position="1"/>
        <end position="24"/>
    </location>
</feature>
<dbReference type="GO" id="GO:0000166">
    <property type="term" value="F:nucleotide binding"/>
    <property type="evidence" value="ECO:0007669"/>
    <property type="project" value="UniProtKB-KW"/>
</dbReference>
<dbReference type="PANTHER" id="PTHR11575:SF24">
    <property type="entry name" value="5'-NUCLEOTIDASE"/>
    <property type="match status" value="1"/>
</dbReference>
<evidence type="ECO:0000256" key="8">
    <source>
        <dbReference type="RuleBase" id="RU362119"/>
    </source>
</evidence>
<keyword evidence="4" id="KW-0479">Metal-binding</keyword>
<feature type="chain" id="PRO_5043092518" description="5'-nucleotidase" evidence="8">
    <location>
        <begin position="25"/>
        <end position="595"/>
    </location>
</feature>
<protein>
    <recommendedName>
        <fullName evidence="3">5'-nucleotidase</fullName>
        <ecNumber evidence="3">3.1.3.5</ecNumber>
    </recommendedName>
</protein>
<dbReference type="Proteomes" id="UP001159428">
    <property type="component" value="Unassembled WGS sequence"/>
</dbReference>
<dbReference type="Pfam" id="PF00149">
    <property type="entry name" value="Metallophos"/>
    <property type="match status" value="1"/>
</dbReference>
<dbReference type="PROSITE" id="PS00785">
    <property type="entry name" value="5_NUCLEOTIDASE_1"/>
    <property type="match status" value="1"/>
</dbReference>
<dbReference type="CDD" id="cd07409">
    <property type="entry name" value="MPP_CD73_N"/>
    <property type="match status" value="1"/>
</dbReference>
<evidence type="ECO:0000256" key="2">
    <source>
        <dbReference type="ARBA" id="ARBA00006654"/>
    </source>
</evidence>
<evidence type="ECO:0000256" key="1">
    <source>
        <dbReference type="ARBA" id="ARBA00000815"/>
    </source>
</evidence>
<dbReference type="InterPro" id="IPR008334">
    <property type="entry name" value="5'-Nucleotdase_C"/>
</dbReference>
<comment type="caution">
    <text evidence="11">The sequence shown here is derived from an EMBL/GenBank/DDBJ whole genome shotgun (WGS) entry which is preliminary data.</text>
</comment>
<dbReference type="InterPro" id="IPR004843">
    <property type="entry name" value="Calcineurin-like_PHP"/>
</dbReference>
<dbReference type="AlphaFoldDB" id="A0AAU9WPX0"/>
<dbReference type="Gene3D" id="3.60.21.10">
    <property type="match status" value="1"/>
</dbReference>
<dbReference type="InterPro" id="IPR006179">
    <property type="entry name" value="5_nucleotidase/apyrase"/>
</dbReference>
<keyword evidence="5 8" id="KW-0732">Signal</keyword>
<dbReference type="GO" id="GO:0008253">
    <property type="term" value="F:5'-nucleotidase activity"/>
    <property type="evidence" value="ECO:0007669"/>
    <property type="project" value="UniProtKB-EC"/>
</dbReference>
<gene>
    <name evidence="11" type="ORF">PMEA_00009158</name>
</gene>
<dbReference type="PROSITE" id="PS00786">
    <property type="entry name" value="5_NUCLEOTIDASE_2"/>
    <property type="match status" value="1"/>
</dbReference>
<comment type="catalytic activity">
    <reaction evidence="1">
        <text>a ribonucleoside 5'-phosphate + H2O = a ribonucleoside + phosphate</text>
        <dbReference type="Rhea" id="RHEA:12484"/>
        <dbReference type="ChEBI" id="CHEBI:15377"/>
        <dbReference type="ChEBI" id="CHEBI:18254"/>
        <dbReference type="ChEBI" id="CHEBI:43474"/>
        <dbReference type="ChEBI" id="CHEBI:58043"/>
        <dbReference type="EC" id="3.1.3.5"/>
    </reaction>
</comment>
<dbReference type="FunFam" id="3.90.780.10:FF:000001">
    <property type="entry name" value="NT5E isoform 3"/>
    <property type="match status" value="1"/>
</dbReference>
<evidence type="ECO:0000313" key="12">
    <source>
        <dbReference type="Proteomes" id="UP001159428"/>
    </source>
</evidence>
<evidence type="ECO:0000259" key="10">
    <source>
        <dbReference type="Pfam" id="PF02872"/>
    </source>
</evidence>
<keyword evidence="12" id="KW-1185">Reference proteome</keyword>
<dbReference type="EMBL" id="CALNXJ010000018">
    <property type="protein sequence ID" value="CAH3121334.1"/>
    <property type="molecule type" value="Genomic_DNA"/>
</dbReference>
<dbReference type="GO" id="GO:0016020">
    <property type="term" value="C:membrane"/>
    <property type="evidence" value="ECO:0007669"/>
    <property type="project" value="UniProtKB-ARBA"/>
</dbReference>
<dbReference type="InterPro" id="IPR036907">
    <property type="entry name" value="5'-Nucleotdase_C_sf"/>
</dbReference>
<dbReference type="PANTHER" id="PTHR11575">
    <property type="entry name" value="5'-NUCLEOTIDASE-RELATED"/>
    <property type="match status" value="1"/>
</dbReference>
<evidence type="ECO:0000256" key="5">
    <source>
        <dbReference type="ARBA" id="ARBA00022729"/>
    </source>
</evidence>
<evidence type="ECO:0000256" key="4">
    <source>
        <dbReference type="ARBA" id="ARBA00022723"/>
    </source>
</evidence>
<dbReference type="EC" id="3.1.3.5" evidence="3"/>
<feature type="domain" description="Calcineurin-like phosphoesterase" evidence="9">
    <location>
        <begin position="28"/>
        <end position="248"/>
    </location>
</feature>
<name>A0AAU9WPX0_9CNID</name>
<evidence type="ECO:0000256" key="7">
    <source>
        <dbReference type="ARBA" id="ARBA00022801"/>
    </source>
</evidence>
<comment type="similarity">
    <text evidence="2 8">Belongs to the 5'-nucleotidase family.</text>
</comment>
<dbReference type="PRINTS" id="PR01607">
    <property type="entry name" value="APYRASEFAMLY"/>
</dbReference>
<evidence type="ECO:0000256" key="3">
    <source>
        <dbReference type="ARBA" id="ARBA00012643"/>
    </source>
</evidence>
<keyword evidence="7 8" id="KW-0378">Hydrolase</keyword>
<dbReference type="SUPFAM" id="SSF56300">
    <property type="entry name" value="Metallo-dependent phosphatases"/>
    <property type="match status" value="1"/>
</dbReference>
<evidence type="ECO:0000256" key="6">
    <source>
        <dbReference type="ARBA" id="ARBA00022741"/>
    </source>
</evidence>
<evidence type="ECO:0000259" key="9">
    <source>
        <dbReference type="Pfam" id="PF00149"/>
    </source>
</evidence>
<dbReference type="SUPFAM" id="SSF55816">
    <property type="entry name" value="5'-nucleotidase (syn. UDP-sugar hydrolase), C-terminal domain"/>
    <property type="match status" value="1"/>
</dbReference>
<dbReference type="GO" id="GO:0009166">
    <property type="term" value="P:nucleotide catabolic process"/>
    <property type="evidence" value="ECO:0007669"/>
    <property type="project" value="InterPro"/>
</dbReference>
<dbReference type="Gene3D" id="3.90.780.10">
    <property type="entry name" value="5'-Nucleotidase, C-terminal domain"/>
    <property type="match status" value="1"/>
</dbReference>
<proteinExistence type="inferred from homology"/>
<dbReference type="GO" id="GO:0046872">
    <property type="term" value="F:metal ion binding"/>
    <property type="evidence" value="ECO:0007669"/>
    <property type="project" value="UniProtKB-KW"/>
</dbReference>
<dbReference type="InterPro" id="IPR006146">
    <property type="entry name" value="5'-Nucleotdase_CS"/>
</dbReference>
<dbReference type="FunFam" id="3.60.21.10:FF:000020">
    <property type="entry name" value="NT5E isoform 4"/>
    <property type="match status" value="1"/>
</dbReference>
<reference evidence="11 12" key="1">
    <citation type="submission" date="2022-05" db="EMBL/GenBank/DDBJ databases">
        <authorList>
            <consortium name="Genoscope - CEA"/>
            <person name="William W."/>
        </authorList>
    </citation>
    <scope>NUCLEOTIDE SEQUENCE [LARGE SCALE GENOMIC DNA]</scope>
</reference>
<dbReference type="InterPro" id="IPR029052">
    <property type="entry name" value="Metallo-depent_PP-like"/>
</dbReference>
<feature type="domain" description="5'-Nucleotidase C-terminal" evidence="10">
    <location>
        <begin position="346"/>
        <end position="521"/>
    </location>
</feature>
<organism evidence="11 12">
    <name type="scientific">Pocillopora meandrina</name>
    <dbReference type="NCBI Taxonomy" id="46732"/>
    <lineage>
        <taxon>Eukaryota</taxon>
        <taxon>Metazoa</taxon>
        <taxon>Cnidaria</taxon>
        <taxon>Anthozoa</taxon>
        <taxon>Hexacorallia</taxon>
        <taxon>Scleractinia</taxon>
        <taxon>Astrocoeniina</taxon>
        <taxon>Pocilloporidae</taxon>
        <taxon>Pocillopora</taxon>
    </lineage>
</organism>
<dbReference type="Pfam" id="PF02872">
    <property type="entry name" value="5_nucleotid_C"/>
    <property type="match status" value="1"/>
</dbReference>
<evidence type="ECO:0000313" key="11">
    <source>
        <dbReference type="EMBL" id="CAH3121334.1"/>
    </source>
</evidence>